<accession>A0A8H4VSZ9</accession>
<evidence type="ECO:0000313" key="3">
    <source>
        <dbReference type="Proteomes" id="UP000521872"/>
    </source>
</evidence>
<gene>
    <name evidence="2" type="ORF">D9613_000242</name>
</gene>
<feature type="region of interest" description="Disordered" evidence="1">
    <location>
        <begin position="73"/>
        <end position="98"/>
    </location>
</feature>
<protein>
    <submittedName>
        <fullName evidence="2">Uncharacterized protein</fullName>
    </submittedName>
</protein>
<dbReference type="AlphaFoldDB" id="A0A8H4VSZ9"/>
<keyword evidence="3" id="KW-1185">Reference proteome</keyword>
<evidence type="ECO:0000313" key="2">
    <source>
        <dbReference type="EMBL" id="KAF4621027.1"/>
    </source>
</evidence>
<sequence>MAVIAIYRLAIIRIKTTSLAKLNQLDTLDGKAEFYVFHVLPEWTALCILYTGNIRKTFSTGFAGDWRYTDKKNQAEEEEMTTRGENGSNDQERGSNVEGDRIKLLEQQHLEYARVQAVQLQATTLYF</sequence>
<name>A0A8H4VSZ9_9AGAR</name>
<proteinExistence type="predicted"/>
<reference evidence="2 3" key="1">
    <citation type="submission" date="2019-12" db="EMBL/GenBank/DDBJ databases">
        <authorList>
            <person name="Floudas D."/>
            <person name="Bentzer J."/>
            <person name="Ahren D."/>
            <person name="Johansson T."/>
            <person name="Persson P."/>
            <person name="Tunlid A."/>
        </authorList>
    </citation>
    <scope>NUCLEOTIDE SEQUENCE [LARGE SCALE GENOMIC DNA]</scope>
    <source>
        <strain evidence="2 3">CBS 102.39</strain>
    </source>
</reference>
<evidence type="ECO:0000256" key="1">
    <source>
        <dbReference type="SAM" id="MobiDB-lite"/>
    </source>
</evidence>
<dbReference type="Proteomes" id="UP000521872">
    <property type="component" value="Unassembled WGS sequence"/>
</dbReference>
<dbReference type="EMBL" id="JAACJL010000015">
    <property type="protein sequence ID" value="KAF4621027.1"/>
    <property type="molecule type" value="Genomic_DNA"/>
</dbReference>
<organism evidence="2 3">
    <name type="scientific">Agrocybe pediades</name>
    <dbReference type="NCBI Taxonomy" id="84607"/>
    <lineage>
        <taxon>Eukaryota</taxon>
        <taxon>Fungi</taxon>
        <taxon>Dikarya</taxon>
        <taxon>Basidiomycota</taxon>
        <taxon>Agaricomycotina</taxon>
        <taxon>Agaricomycetes</taxon>
        <taxon>Agaricomycetidae</taxon>
        <taxon>Agaricales</taxon>
        <taxon>Agaricineae</taxon>
        <taxon>Strophariaceae</taxon>
        <taxon>Agrocybe</taxon>
    </lineage>
</organism>
<comment type="caution">
    <text evidence="2">The sequence shown here is derived from an EMBL/GenBank/DDBJ whole genome shotgun (WGS) entry which is preliminary data.</text>
</comment>